<organism evidence="1 2">
    <name type="scientific">Daphnia magna</name>
    <dbReference type="NCBI Taxonomy" id="35525"/>
    <lineage>
        <taxon>Eukaryota</taxon>
        <taxon>Metazoa</taxon>
        <taxon>Ecdysozoa</taxon>
        <taxon>Arthropoda</taxon>
        <taxon>Crustacea</taxon>
        <taxon>Branchiopoda</taxon>
        <taxon>Diplostraca</taxon>
        <taxon>Cladocera</taxon>
        <taxon>Anomopoda</taxon>
        <taxon>Daphniidae</taxon>
        <taxon>Daphnia</taxon>
    </lineage>
</organism>
<comment type="caution">
    <text evidence="1">The sequence shown here is derived from an EMBL/GenBank/DDBJ whole genome shotgun (WGS) entry which is preliminary data.</text>
</comment>
<protein>
    <submittedName>
        <fullName evidence="1">Uncharacterized protein</fullName>
    </submittedName>
</protein>
<reference evidence="1 2" key="1">
    <citation type="journal article" date="2023" name="Nucleic Acids Res.">
        <title>The hologenome of Daphnia magna reveals possible DNA methylation and microbiome-mediated evolution of the host genome.</title>
        <authorList>
            <person name="Chaturvedi A."/>
            <person name="Li X."/>
            <person name="Dhandapani V."/>
            <person name="Marshall H."/>
            <person name="Kissane S."/>
            <person name="Cuenca-Cambronero M."/>
            <person name="Asole G."/>
            <person name="Calvet F."/>
            <person name="Ruiz-Romero M."/>
            <person name="Marangio P."/>
            <person name="Guigo R."/>
            <person name="Rago D."/>
            <person name="Mirbahai L."/>
            <person name="Eastwood N."/>
            <person name="Colbourne J.K."/>
            <person name="Zhou J."/>
            <person name="Mallon E."/>
            <person name="Orsini L."/>
        </authorList>
    </citation>
    <scope>NUCLEOTIDE SEQUENCE [LARGE SCALE GENOMIC DNA]</scope>
    <source>
        <strain evidence="1">LRV0_1</strain>
    </source>
</reference>
<keyword evidence="2" id="KW-1185">Reference proteome</keyword>
<evidence type="ECO:0000313" key="1">
    <source>
        <dbReference type="EMBL" id="KAK4011779.1"/>
    </source>
</evidence>
<evidence type="ECO:0000313" key="2">
    <source>
        <dbReference type="Proteomes" id="UP001234178"/>
    </source>
</evidence>
<accession>A0ABQ9ZFX0</accession>
<proteinExistence type="predicted"/>
<name>A0ABQ9ZFX0_9CRUS</name>
<dbReference type="Proteomes" id="UP001234178">
    <property type="component" value="Unassembled WGS sequence"/>
</dbReference>
<dbReference type="EMBL" id="JAOYFB010000003">
    <property type="protein sequence ID" value="KAK4011779.1"/>
    <property type="molecule type" value="Genomic_DNA"/>
</dbReference>
<sequence length="65" mass="7604">MELPNMAGGSTGYISVKYLHYGIFYYKSSKNPFLDEGFCVRELSNQRPRPDARNVADEDSVWYYR</sequence>
<gene>
    <name evidence="1" type="ORF">OUZ56_020892</name>
</gene>